<keyword evidence="5" id="KW-0539">Nucleus</keyword>
<gene>
    <name evidence="7" type="ORF">QYE76_064720</name>
</gene>
<comment type="subcellular location">
    <subcellularLocation>
        <location evidence="1">Nucleus</location>
    </subcellularLocation>
</comment>
<dbReference type="Proteomes" id="UP001231189">
    <property type="component" value="Unassembled WGS sequence"/>
</dbReference>
<protein>
    <recommendedName>
        <fullName evidence="6">NAC domain-containing protein</fullName>
    </recommendedName>
</protein>
<dbReference type="InterPro" id="IPR003441">
    <property type="entry name" value="NAC-dom"/>
</dbReference>
<dbReference type="SUPFAM" id="SSF101941">
    <property type="entry name" value="NAC domain"/>
    <property type="match status" value="1"/>
</dbReference>
<dbReference type="GO" id="GO:0003677">
    <property type="term" value="F:DNA binding"/>
    <property type="evidence" value="ECO:0007669"/>
    <property type="project" value="UniProtKB-KW"/>
</dbReference>
<dbReference type="PANTHER" id="PTHR31719:SF88">
    <property type="entry name" value="OS07G0272700 PROTEIN"/>
    <property type="match status" value="1"/>
</dbReference>
<proteinExistence type="predicted"/>
<evidence type="ECO:0000256" key="5">
    <source>
        <dbReference type="ARBA" id="ARBA00023242"/>
    </source>
</evidence>
<feature type="domain" description="NAC" evidence="6">
    <location>
        <begin position="13"/>
        <end position="161"/>
    </location>
</feature>
<dbReference type="PROSITE" id="PS51005">
    <property type="entry name" value="NAC"/>
    <property type="match status" value="1"/>
</dbReference>
<dbReference type="EMBL" id="JAUUTY010000004">
    <property type="protein sequence ID" value="KAK1646915.1"/>
    <property type="molecule type" value="Genomic_DNA"/>
</dbReference>
<keyword evidence="8" id="KW-1185">Reference proteome</keyword>
<reference evidence="7" key="1">
    <citation type="submission" date="2023-07" db="EMBL/GenBank/DDBJ databases">
        <title>A chromosome-level genome assembly of Lolium multiflorum.</title>
        <authorList>
            <person name="Chen Y."/>
            <person name="Copetti D."/>
            <person name="Kolliker R."/>
            <person name="Studer B."/>
        </authorList>
    </citation>
    <scope>NUCLEOTIDE SEQUENCE</scope>
    <source>
        <strain evidence="7">02402/16</strain>
        <tissue evidence="7">Leaf</tissue>
    </source>
</reference>
<accession>A0AAD8S7X9</accession>
<name>A0AAD8S7X9_LOLMU</name>
<evidence type="ECO:0000259" key="6">
    <source>
        <dbReference type="PROSITE" id="PS51005"/>
    </source>
</evidence>
<evidence type="ECO:0000256" key="4">
    <source>
        <dbReference type="ARBA" id="ARBA00023163"/>
    </source>
</evidence>
<evidence type="ECO:0000256" key="3">
    <source>
        <dbReference type="ARBA" id="ARBA00023125"/>
    </source>
</evidence>
<keyword evidence="2" id="KW-0805">Transcription regulation</keyword>
<evidence type="ECO:0000313" key="8">
    <source>
        <dbReference type="Proteomes" id="UP001231189"/>
    </source>
</evidence>
<sequence>MEEAQHVLGALGLSPGFKFEPDDDELVEQYLLRRILDQQLPLEGVILKADPLSAPPWKLLKEHNREDDAFFFSDVQTKHAKGNRQKRTCVDKGGCWEGQKAPMDGERLRVGTDEITWKKYMLNFHEHGVKGSTGWVMHEYSITAPDHLASSSLRLYRIRLSGHGKNSKRERGGDDGGAQERADEPDHVFAANSVFPAGELVDLVDDEDDGSARPAATSCSDQDYLQYQRDDWAQLDYFQDLGDYAGPGSANLGTHGGTQTSDQGAPGVMNEYDDGAAPAAGMVPFGQGSFSSDEPFLDFEMLDQDINLDEFMDFELPDQLDFNIEDPYALEAPVHDNYSM</sequence>
<dbReference type="Pfam" id="PF02365">
    <property type="entry name" value="NAM"/>
    <property type="match status" value="1"/>
</dbReference>
<dbReference type="AlphaFoldDB" id="A0AAD8S7X9"/>
<evidence type="ECO:0000256" key="1">
    <source>
        <dbReference type="ARBA" id="ARBA00004123"/>
    </source>
</evidence>
<evidence type="ECO:0000256" key="2">
    <source>
        <dbReference type="ARBA" id="ARBA00023015"/>
    </source>
</evidence>
<dbReference type="Gene3D" id="2.170.150.80">
    <property type="entry name" value="NAC domain"/>
    <property type="match status" value="1"/>
</dbReference>
<comment type="caution">
    <text evidence="7">The sequence shown here is derived from an EMBL/GenBank/DDBJ whole genome shotgun (WGS) entry which is preliminary data.</text>
</comment>
<evidence type="ECO:0000313" key="7">
    <source>
        <dbReference type="EMBL" id="KAK1646915.1"/>
    </source>
</evidence>
<organism evidence="7 8">
    <name type="scientific">Lolium multiflorum</name>
    <name type="common">Italian ryegrass</name>
    <name type="synonym">Lolium perenne subsp. multiflorum</name>
    <dbReference type="NCBI Taxonomy" id="4521"/>
    <lineage>
        <taxon>Eukaryota</taxon>
        <taxon>Viridiplantae</taxon>
        <taxon>Streptophyta</taxon>
        <taxon>Embryophyta</taxon>
        <taxon>Tracheophyta</taxon>
        <taxon>Spermatophyta</taxon>
        <taxon>Magnoliopsida</taxon>
        <taxon>Liliopsida</taxon>
        <taxon>Poales</taxon>
        <taxon>Poaceae</taxon>
        <taxon>BOP clade</taxon>
        <taxon>Pooideae</taxon>
        <taxon>Poodae</taxon>
        <taxon>Poeae</taxon>
        <taxon>Poeae Chloroplast Group 2 (Poeae type)</taxon>
        <taxon>Loliodinae</taxon>
        <taxon>Loliinae</taxon>
        <taxon>Lolium</taxon>
    </lineage>
</organism>
<keyword evidence="4" id="KW-0804">Transcription</keyword>
<dbReference type="InterPro" id="IPR036093">
    <property type="entry name" value="NAC_dom_sf"/>
</dbReference>
<dbReference type="GO" id="GO:0006355">
    <property type="term" value="P:regulation of DNA-templated transcription"/>
    <property type="evidence" value="ECO:0007669"/>
    <property type="project" value="InterPro"/>
</dbReference>
<keyword evidence="3" id="KW-0238">DNA-binding</keyword>
<dbReference type="PANTHER" id="PTHR31719">
    <property type="entry name" value="NAC TRANSCRIPTION FACTOR 56"/>
    <property type="match status" value="1"/>
</dbReference>
<dbReference type="GO" id="GO:0005634">
    <property type="term" value="C:nucleus"/>
    <property type="evidence" value="ECO:0007669"/>
    <property type="project" value="UniProtKB-SubCell"/>
</dbReference>